<dbReference type="Gene3D" id="3.10.100.10">
    <property type="entry name" value="Mannose-Binding Protein A, subunit A"/>
    <property type="match status" value="1"/>
</dbReference>
<dbReference type="InterPro" id="IPR033992">
    <property type="entry name" value="NKR-like_CTLD"/>
</dbReference>
<accession>A0A8D2J8X3</accession>
<dbReference type="SUPFAM" id="SSF56436">
    <property type="entry name" value="C-type lectin-like"/>
    <property type="match status" value="1"/>
</dbReference>
<dbReference type="Ensembl" id="ENSVKKT00000009136.1">
    <property type="protein sequence ID" value="ENSVKKP00000008908.1"/>
    <property type="gene ID" value="ENSVKKG00000006325.1"/>
</dbReference>
<dbReference type="Pfam" id="PF00059">
    <property type="entry name" value="Lectin_C"/>
    <property type="match status" value="1"/>
</dbReference>
<dbReference type="InterPro" id="IPR050828">
    <property type="entry name" value="C-type_lectin/matrix_domain"/>
</dbReference>
<evidence type="ECO:0000313" key="7">
    <source>
        <dbReference type="Proteomes" id="UP000694545"/>
    </source>
</evidence>
<keyword evidence="7" id="KW-1185">Reference proteome</keyword>
<dbReference type="PANTHER" id="PTHR45710">
    <property type="entry name" value="C-TYPE LECTIN DOMAIN-CONTAINING PROTEIN 180"/>
    <property type="match status" value="1"/>
</dbReference>
<dbReference type="AlphaFoldDB" id="A0A8D2J8X3"/>
<organism evidence="6 7">
    <name type="scientific">Varanus komodoensis</name>
    <name type="common">Komodo dragon</name>
    <dbReference type="NCBI Taxonomy" id="61221"/>
    <lineage>
        <taxon>Eukaryota</taxon>
        <taxon>Metazoa</taxon>
        <taxon>Chordata</taxon>
        <taxon>Craniata</taxon>
        <taxon>Vertebrata</taxon>
        <taxon>Euteleostomi</taxon>
        <taxon>Lepidosauria</taxon>
        <taxon>Squamata</taxon>
        <taxon>Bifurcata</taxon>
        <taxon>Unidentata</taxon>
        <taxon>Episquamata</taxon>
        <taxon>Toxicofera</taxon>
        <taxon>Anguimorpha</taxon>
        <taxon>Paleoanguimorpha</taxon>
        <taxon>Varanoidea</taxon>
        <taxon>Varanidae</taxon>
        <taxon>Varanus</taxon>
    </lineage>
</organism>
<dbReference type="GO" id="GO:0005576">
    <property type="term" value="C:extracellular region"/>
    <property type="evidence" value="ECO:0007669"/>
    <property type="project" value="UniProtKB-SubCell"/>
</dbReference>
<evidence type="ECO:0000256" key="3">
    <source>
        <dbReference type="ARBA" id="ARBA00022525"/>
    </source>
</evidence>
<sequence>AVIKRTIVSKIADASIHKQEPAAKTIINKCDCRSIQACPPSWIGYKENCYYFSKAERNWTSSQKFCSSHNASLASPKLNGALRFVAGKGSCWIGLTRDSGQPWKWLDGGNSTFAQKMIRHFQEKENYCVHSSGNPTSTCRKEVGILG</sequence>
<dbReference type="PROSITE" id="PS50041">
    <property type="entry name" value="C_TYPE_LECTIN_2"/>
    <property type="match status" value="1"/>
</dbReference>
<evidence type="ECO:0000256" key="4">
    <source>
        <dbReference type="ARBA" id="ARBA00022734"/>
    </source>
</evidence>
<evidence type="ECO:0000256" key="2">
    <source>
        <dbReference type="ARBA" id="ARBA00004613"/>
    </source>
</evidence>
<dbReference type="GO" id="GO:0005886">
    <property type="term" value="C:plasma membrane"/>
    <property type="evidence" value="ECO:0007669"/>
    <property type="project" value="UniProtKB-SubCell"/>
</dbReference>
<dbReference type="PANTHER" id="PTHR45710:SF8">
    <property type="entry name" value="RERATING FAMILY MEMBER 4"/>
    <property type="match status" value="1"/>
</dbReference>
<comment type="subcellular location">
    <subcellularLocation>
        <location evidence="1">Cell membrane</location>
        <topology evidence="1">Single-pass type II membrane protein</topology>
    </subcellularLocation>
    <subcellularLocation>
        <location evidence="2">Secreted</location>
    </subcellularLocation>
</comment>
<dbReference type="InterPro" id="IPR001304">
    <property type="entry name" value="C-type_lectin-like"/>
</dbReference>
<dbReference type="Proteomes" id="UP000694545">
    <property type="component" value="Unplaced"/>
</dbReference>
<evidence type="ECO:0000256" key="1">
    <source>
        <dbReference type="ARBA" id="ARBA00004401"/>
    </source>
</evidence>
<reference evidence="6" key="1">
    <citation type="submission" date="2025-08" db="UniProtKB">
        <authorList>
            <consortium name="Ensembl"/>
        </authorList>
    </citation>
    <scope>IDENTIFICATION</scope>
</reference>
<dbReference type="InterPro" id="IPR016186">
    <property type="entry name" value="C-type_lectin-like/link_sf"/>
</dbReference>
<keyword evidence="3" id="KW-0964">Secreted</keyword>
<evidence type="ECO:0000313" key="6">
    <source>
        <dbReference type="Ensembl" id="ENSVKKP00000008908.1"/>
    </source>
</evidence>
<keyword evidence="4" id="KW-0430">Lectin</keyword>
<protein>
    <recommendedName>
        <fullName evidence="5">C-type lectin domain-containing protein</fullName>
    </recommendedName>
</protein>
<name>A0A8D2J8X3_VARKO</name>
<proteinExistence type="predicted"/>
<reference evidence="6" key="2">
    <citation type="submission" date="2025-09" db="UniProtKB">
        <authorList>
            <consortium name="Ensembl"/>
        </authorList>
    </citation>
    <scope>IDENTIFICATION</scope>
</reference>
<evidence type="ECO:0000259" key="5">
    <source>
        <dbReference type="PROSITE" id="PS50041"/>
    </source>
</evidence>
<dbReference type="GO" id="GO:0030246">
    <property type="term" value="F:carbohydrate binding"/>
    <property type="evidence" value="ECO:0007669"/>
    <property type="project" value="UniProtKB-KW"/>
</dbReference>
<dbReference type="InterPro" id="IPR016187">
    <property type="entry name" value="CTDL_fold"/>
</dbReference>
<dbReference type="CDD" id="cd03593">
    <property type="entry name" value="CLECT_NK_receptors_like"/>
    <property type="match status" value="1"/>
</dbReference>
<feature type="domain" description="C-type lectin" evidence="5">
    <location>
        <begin position="45"/>
        <end position="129"/>
    </location>
</feature>
<dbReference type="SMART" id="SM00034">
    <property type="entry name" value="CLECT"/>
    <property type="match status" value="1"/>
</dbReference>